<keyword evidence="3" id="KW-1185">Reference proteome</keyword>
<feature type="region of interest" description="Disordered" evidence="1">
    <location>
        <begin position="224"/>
        <end position="250"/>
    </location>
</feature>
<organism evidence="2 3">
    <name type="scientific">Ceratodon purpureus</name>
    <name type="common">Fire moss</name>
    <name type="synonym">Dicranum purpureum</name>
    <dbReference type="NCBI Taxonomy" id="3225"/>
    <lineage>
        <taxon>Eukaryota</taxon>
        <taxon>Viridiplantae</taxon>
        <taxon>Streptophyta</taxon>
        <taxon>Embryophyta</taxon>
        <taxon>Bryophyta</taxon>
        <taxon>Bryophytina</taxon>
        <taxon>Bryopsida</taxon>
        <taxon>Dicranidae</taxon>
        <taxon>Pseudoditrichales</taxon>
        <taxon>Ditrichaceae</taxon>
        <taxon>Ceratodon</taxon>
    </lineage>
</organism>
<evidence type="ECO:0000256" key="1">
    <source>
        <dbReference type="SAM" id="MobiDB-lite"/>
    </source>
</evidence>
<feature type="compositionally biased region" description="Low complexity" evidence="1">
    <location>
        <begin position="224"/>
        <end position="234"/>
    </location>
</feature>
<accession>A0A8T0GCK1</accession>
<sequence>MERHVGHIATGDDDVTDAWGTAQVVKHLALPVDRLELEAQLIDRRRGVADQVHPGAVTAVLRAGGQQLREYLGGVAVGEALDGPHLVLVQRVASGVGVAGCGADQPVGGDWEHVAANRIGQHGRGRRHLVRHHRVEHLRRQQQRHRRPARLIGLDVDVERLVQQIAVNPPQLPQVLHTVAPLPLRATPLVDSHIREAGQPTPVRLHQFVGGVLVGLLQHVAVTPRSSPPQSTTSLARYGRNFGEQRRSTR</sequence>
<evidence type="ECO:0000313" key="3">
    <source>
        <dbReference type="Proteomes" id="UP000822688"/>
    </source>
</evidence>
<name>A0A8T0GCK1_CERPU</name>
<gene>
    <name evidence="2" type="ORF">KC19_12G135000</name>
</gene>
<dbReference type="AlphaFoldDB" id="A0A8T0GCK1"/>
<protein>
    <submittedName>
        <fullName evidence="2">Uncharacterized protein</fullName>
    </submittedName>
</protein>
<comment type="caution">
    <text evidence="2">The sequence shown here is derived from an EMBL/GenBank/DDBJ whole genome shotgun (WGS) entry which is preliminary data.</text>
</comment>
<dbReference type="EMBL" id="CM026433">
    <property type="protein sequence ID" value="KAG0554982.1"/>
    <property type="molecule type" value="Genomic_DNA"/>
</dbReference>
<dbReference type="Proteomes" id="UP000822688">
    <property type="component" value="Chromosome 12"/>
</dbReference>
<reference evidence="2" key="1">
    <citation type="submission" date="2020-06" db="EMBL/GenBank/DDBJ databases">
        <title>WGS assembly of Ceratodon purpureus strain R40.</title>
        <authorList>
            <person name="Carey S.B."/>
            <person name="Jenkins J."/>
            <person name="Shu S."/>
            <person name="Lovell J.T."/>
            <person name="Sreedasyam A."/>
            <person name="Maumus F."/>
            <person name="Tiley G.P."/>
            <person name="Fernandez-Pozo N."/>
            <person name="Barry K."/>
            <person name="Chen C."/>
            <person name="Wang M."/>
            <person name="Lipzen A."/>
            <person name="Daum C."/>
            <person name="Saski C.A."/>
            <person name="Payton A.C."/>
            <person name="Mcbreen J.C."/>
            <person name="Conrad R.E."/>
            <person name="Kollar L.M."/>
            <person name="Olsson S."/>
            <person name="Huttunen S."/>
            <person name="Landis J.B."/>
            <person name="Wickett N.J."/>
            <person name="Johnson M.G."/>
            <person name="Rensing S.A."/>
            <person name="Grimwood J."/>
            <person name="Schmutz J."/>
            <person name="Mcdaniel S.F."/>
        </authorList>
    </citation>
    <scope>NUCLEOTIDE SEQUENCE</scope>
    <source>
        <strain evidence="2">R40</strain>
    </source>
</reference>
<proteinExistence type="predicted"/>
<evidence type="ECO:0000313" key="2">
    <source>
        <dbReference type="EMBL" id="KAG0554982.1"/>
    </source>
</evidence>